<dbReference type="SMART" id="SM00422">
    <property type="entry name" value="HTH_MERR"/>
    <property type="match status" value="1"/>
</dbReference>
<dbReference type="Pfam" id="PF07739">
    <property type="entry name" value="TipAS"/>
    <property type="match status" value="1"/>
</dbReference>
<dbReference type="Proteomes" id="UP000006461">
    <property type="component" value="Chromosome"/>
</dbReference>
<evidence type="ECO:0000313" key="8">
    <source>
        <dbReference type="Proteomes" id="UP000006461"/>
    </source>
</evidence>
<dbReference type="SUPFAM" id="SSF89082">
    <property type="entry name" value="Antibiotic binding domain of TipA-like multidrug resistance regulators"/>
    <property type="match status" value="1"/>
</dbReference>
<dbReference type="InterPro" id="IPR000551">
    <property type="entry name" value="MerR-type_HTH_dom"/>
</dbReference>
<keyword evidence="4" id="KW-0804">Transcription</keyword>
<gene>
    <name evidence="7" type="primary">tipA</name>
    <name evidence="7" type="ordered locus">MODMU_0270</name>
</gene>
<evidence type="ECO:0000256" key="5">
    <source>
        <dbReference type="SAM" id="Coils"/>
    </source>
</evidence>
<dbReference type="InterPro" id="IPR047057">
    <property type="entry name" value="MerR_fam"/>
</dbReference>
<dbReference type="Pfam" id="PF13411">
    <property type="entry name" value="MerR_1"/>
    <property type="match status" value="1"/>
</dbReference>
<sequence>MSWTVGELARLAGITVRTLHHYDRIGLVRPSERTSAGYRSYDGRDLDRLQQVLVYRELGFPLEEVATLLDDPDADPAAHLRRQHRLLRDRLERTQAMVAAVEKEMEARQMGISLTPEERFEVFGERDPAQYDAEVEERWGDTEAWAQSRRRTSAYTKDDWLRITTEAAGVEQRFAEALRSGVPADAATALDLAEEHRQHISRWFYDCPPEMHAGLGRMYVEDPRFTAHYDDIAPGLAQYVSTAVQANAARQG</sequence>
<evidence type="ECO:0000259" key="6">
    <source>
        <dbReference type="PROSITE" id="PS50937"/>
    </source>
</evidence>
<keyword evidence="5" id="KW-0175">Coiled coil</keyword>
<organism evidence="7 8">
    <name type="scientific">Modestobacter italicus (strain DSM 44449 / CECT 9708 / BC 501)</name>
    <dbReference type="NCBI Taxonomy" id="2732864"/>
    <lineage>
        <taxon>Bacteria</taxon>
        <taxon>Bacillati</taxon>
        <taxon>Actinomycetota</taxon>
        <taxon>Actinomycetes</taxon>
        <taxon>Geodermatophilales</taxon>
        <taxon>Geodermatophilaceae</taxon>
        <taxon>Modestobacter</taxon>
    </lineage>
</organism>
<dbReference type="PANTHER" id="PTHR30204:SF90">
    <property type="entry name" value="HTH-TYPE TRANSCRIPTIONAL ACTIVATOR MTA"/>
    <property type="match status" value="1"/>
</dbReference>
<evidence type="ECO:0000256" key="2">
    <source>
        <dbReference type="ARBA" id="ARBA00023125"/>
    </source>
</evidence>
<dbReference type="PROSITE" id="PS50937">
    <property type="entry name" value="HTH_MERR_2"/>
    <property type="match status" value="1"/>
</dbReference>
<dbReference type="STRING" id="477641.MODMU_0270"/>
<dbReference type="PATRIC" id="fig|477641.3.peg.258"/>
<evidence type="ECO:0000256" key="4">
    <source>
        <dbReference type="ARBA" id="ARBA00023163"/>
    </source>
</evidence>
<dbReference type="EMBL" id="FO203431">
    <property type="protein sequence ID" value="CCH85732.1"/>
    <property type="molecule type" value="Genomic_DNA"/>
</dbReference>
<dbReference type="AlphaFoldDB" id="I4EQR9"/>
<evidence type="ECO:0000256" key="1">
    <source>
        <dbReference type="ARBA" id="ARBA00023015"/>
    </source>
</evidence>
<dbReference type="KEGG" id="mmar:MODMU_0270"/>
<dbReference type="eggNOG" id="COG0789">
    <property type="taxonomic scope" value="Bacteria"/>
</dbReference>
<dbReference type="OMA" id="WGDTDAW"/>
<dbReference type="PANTHER" id="PTHR30204">
    <property type="entry name" value="REDOX-CYCLING DRUG-SENSING TRANSCRIPTIONAL ACTIVATOR SOXR"/>
    <property type="match status" value="1"/>
</dbReference>
<keyword evidence="3" id="KW-0010">Activator</keyword>
<keyword evidence="1" id="KW-0805">Transcription regulation</keyword>
<feature type="domain" description="HTH merR-type" evidence="6">
    <location>
        <begin position="1"/>
        <end position="71"/>
    </location>
</feature>
<dbReference type="Gene3D" id="1.10.490.50">
    <property type="entry name" value="Antibiotic binding domain of TipA-like multidrug resistance regulators"/>
    <property type="match status" value="1"/>
</dbReference>
<dbReference type="OrthoDB" id="9809391at2"/>
<name>I4EQR9_MODI5</name>
<dbReference type="HOGENOM" id="CLU_060077_0_6_11"/>
<dbReference type="InterPro" id="IPR009061">
    <property type="entry name" value="DNA-bd_dom_put_sf"/>
</dbReference>
<evidence type="ECO:0000313" key="7">
    <source>
        <dbReference type="EMBL" id="CCH85732.1"/>
    </source>
</evidence>
<dbReference type="InterPro" id="IPR036244">
    <property type="entry name" value="TipA-like_antibiotic-bd"/>
</dbReference>
<dbReference type="InterPro" id="IPR012925">
    <property type="entry name" value="TipAS_dom"/>
</dbReference>
<accession>I4EQR9</accession>
<reference evidence="7 8" key="1">
    <citation type="journal article" date="2012" name="J. Bacteriol.">
        <title>Genome Sequence of Radiation-Resistant Modestobacter marinus Strain BC501, a Representative Actinobacterium That Thrives on Calcareous Stone Surfaces.</title>
        <authorList>
            <person name="Normand P."/>
            <person name="Gury J."/>
            <person name="Pujic P."/>
            <person name="Chouaia B."/>
            <person name="Crotti E."/>
            <person name="Brusetti L."/>
            <person name="Daffonchio D."/>
            <person name="Vacherie B."/>
            <person name="Barbe V."/>
            <person name="Medigue C."/>
            <person name="Calteau A."/>
            <person name="Ghodhbane-Gtari F."/>
            <person name="Essoussi I."/>
            <person name="Nouioui I."/>
            <person name="Abbassi-Ghozzi I."/>
            <person name="Gtari M."/>
        </authorList>
    </citation>
    <scope>NUCLEOTIDE SEQUENCE [LARGE SCALE GENOMIC DNA]</scope>
    <source>
        <strain evidence="8">BC 501</strain>
    </source>
</reference>
<proteinExistence type="predicted"/>
<evidence type="ECO:0000256" key="3">
    <source>
        <dbReference type="ARBA" id="ARBA00023159"/>
    </source>
</evidence>
<dbReference type="SUPFAM" id="SSF46955">
    <property type="entry name" value="Putative DNA-binding domain"/>
    <property type="match status" value="1"/>
</dbReference>
<dbReference type="CDD" id="cd01106">
    <property type="entry name" value="HTH_TipAL-Mta"/>
    <property type="match status" value="1"/>
</dbReference>
<keyword evidence="8" id="KW-1185">Reference proteome</keyword>
<dbReference type="GO" id="GO:0003677">
    <property type="term" value="F:DNA binding"/>
    <property type="evidence" value="ECO:0007669"/>
    <property type="project" value="UniProtKB-KW"/>
</dbReference>
<dbReference type="PROSITE" id="PS00552">
    <property type="entry name" value="HTH_MERR_1"/>
    <property type="match status" value="1"/>
</dbReference>
<dbReference type="GO" id="GO:0003700">
    <property type="term" value="F:DNA-binding transcription factor activity"/>
    <property type="evidence" value="ECO:0007669"/>
    <property type="project" value="InterPro"/>
</dbReference>
<feature type="coiled-coil region" evidence="5">
    <location>
        <begin position="77"/>
        <end position="104"/>
    </location>
</feature>
<dbReference type="Gene3D" id="1.10.1660.10">
    <property type="match status" value="1"/>
</dbReference>
<keyword evidence="2" id="KW-0238">DNA-binding</keyword>
<protein>
    <submittedName>
        <fullName evidence="7">HTH-type transcriptional activator tipA</fullName>
    </submittedName>
</protein>
<dbReference type="PRINTS" id="PR00040">
    <property type="entry name" value="HTHMERR"/>
</dbReference>